<evidence type="ECO:0000313" key="1">
    <source>
        <dbReference type="EMBL" id="TCP97603.1"/>
    </source>
</evidence>
<evidence type="ECO:0000313" key="2">
    <source>
        <dbReference type="Proteomes" id="UP000295504"/>
    </source>
</evidence>
<gene>
    <name evidence="1" type="ORF">EDD79_10459</name>
</gene>
<name>A0A4V2T2J6_9FIRM</name>
<proteinExistence type="predicted"/>
<dbReference type="AlphaFoldDB" id="A0A4V2T2J6"/>
<comment type="caution">
    <text evidence="1">The sequence shown here is derived from an EMBL/GenBank/DDBJ whole genome shotgun (WGS) entry which is preliminary data.</text>
</comment>
<organism evidence="1 2">
    <name type="scientific">Serpentinicella alkaliphila</name>
    <dbReference type="NCBI Taxonomy" id="1734049"/>
    <lineage>
        <taxon>Bacteria</taxon>
        <taxon>Bacillati</taxon>
        <taxon>Bacillota</taxon>
        <taxon>Clostridia</taxon>
        <taxon>Peptostreptococcales</taxon>
        <taxon>Natronincolaceae</taxon>
        <taxon>Serpentinicella</taxon>
    </lineage>
</organism>
<reference evidence="1 2" key="1">
    <citation type="submission" date="2019-03" db="EMBL/GenBank/DDBJ databases">
        <title>Genomic Encyclopedia of Type Strains, Phase IV (KMG-IV): sequencing the most valuable type-strain genomes for metagenomic binning, comparative biology and taxonomic classification.</title>
        <authorList>
            <person name="Goeker M."/>
        </authorList>
    </citation>
    <scope>NUCLEOTIDE SEQUENCE [LARGE SCALE GENOMIC DNA]</scope>
    <source>
        <strain evidence="1 2">DSM 100013</strain>
    </source>
</reference>
<dbReference type="Proteomes" id="UP000295504">
    <property type="component" value="Unassembled WGS sequence"/>
</dbReference>
<keyword evidence="2" id="KW-1185">Reference proteome</keyword>
<accession>A0A4V2T2J6</accession>
<dbReference type="RefSeq" id="WP_132849455.1">
    <property type="nucleotide sequence ID" value="NZ_CP058648.1"/>
</dbReference>
<protein>
    <submittedName>
        <fullName evidence="1">Uncharacterized protein</fullName>
    </submittedName>
</protein>
<sequence length="247" mass="29574">MEFETIRKRLISFAVTLLLISGHIYLKDYYIPQYSPYENVKYVEIAEKSDKLIEFINSKLEEPTVDNFFVIRKEIREIIKEYYALKDRQTIITKLVKNEDTLTRSQTELLQEKYNNIFIFEERYVTRILENTFKLKDFNIILRESRLNNEYKSETLDIKFKNKEFDVDLKEGQIIIYENVSDGLNLENIIARTHFLIKTGEQDYYFRRPSEGTMSITNRLITIRTNEVSLKISGDIVYIDDYVTPYK</sequence>
<dbReference type="EMBL" id="SLYC01000045">
    <property type="protein sequence ID" value="TCP97603.1"/>
    <property type="molecule type" value="Genomic_DNA"/>
</dbReference>